<feature type="compositionally biased region" description="Basic and acidic residues" evidence="1">
    <location>
        <begin position="54"/>
        <end position="74"/>
    </location>
</feature>
<proteinExistence type="predicted"/>
<evidence type="ECO:0000313" key="3">
    <source>
        <dbReference type="Proteomes" id="UP000694387"/>
    </source>
</evidence>
<evidence type="ECO:0000313" key="2">
    <source>
        <dbReference type="Ensembl" id="ENSEASP00005050471.1"/>
    </source>
</evidence>
<reference evidence="2 3" key="1">
    <citation type="journal article" date="2020" name="Nat. Commun.">
        <title>Donkey genomes provide new insights into domestication and selection for coat color.</title>
        <authorList>
            <person name="Wang"/>
            <person name="C."/>
            <person name="Li"/>
            <person name="H."/>
            <person name="Guo"/>
            <person name="Y."/>
            <person name="Huang"/>
            <person name="J."/>
            <person name="Sun"/>
            <person name="Y."/>
            <person name="Min"/>
            <person name="J."/>
            <person name="Wang"/>
            <person name="J."/>
            <person name="Fang"/>
            <person name="X."/>
            <person name="Zhao"/>
            <person name="Z."/>
            <person name="Wang"/>
            <person name="S."/>
            <person name="Zhang"/>
            <person name="Y."/>
            <person name="Liu"/>
            <person name="Q."/>
            <person name="Jiang"/>
            <person name="Q."/>
            <person name="Wang"/>
            <person name="X."/>
            <person name="Guo"/>
            <person name="Y."/>
            <person name="Yang"/>
            <person name="C."/>
            <person name="Wang"/>
            <person name="Y."/>
            <person name="Tian"/>
            <person name="F."/>
            <person name="Zhuang"/>
            <person name="G."/>
            <person name="Fan"/>
            <person name="Y."/>
            <person name="Gao"/>
            <person name="Q."/>
            <person name="Li"/>
            <person name="Y."/>
            <person name="Ju"/>
            <person name="Z."/>
            <person name="Li"/>
            <person name="J."/>
            <person name="Li"/>
            <person name="R."/>
            <person name="Hou"/>
            <person name="M."/>
            <person name="Yang"/>
            <person name="G."/>
            <person name="Liu"/>
            <person name="G."/>
            <person name="Liu"/>
            <person name="W."/>
            <person name="Guo"/>
            <person name="J."/>
            <person name="Pan"/>
            <person name="S."/>
            <person name="Fan"/>
            <person name="G."/>
            <person name="Zhang"/>
            <person name="W."/>
            <person name="Zhang"/>
            <person name="R."/>
            <person name="Yu"/>
            <person name="J."/>
            <person name="Zhang"/>
            <person name="X."/>
            <person name="Yin"/>
            <person name="Q."/>
            <person name="Ji"/>
            <person name="C."/>
            <person name="Jin"/>
            <person name="Y."/>
            <person name="Yue"/>
            <person name="G."/>
            <person name="Liu"/>
            <person name="M."/>
            <person name="Xu"/>
            <person name="J."/>
            <person name="Liu"/>
            <person name="S."/>
            <person name="Jordana"/>
            <person name="J."/>
            <person name="Noce"/>
            <person name="A."/>
            <person name="Amills"/>
            <person name="M."/>
            <person name="Wu"/>
            <person name="D.D."/>
            <person name="Li"/>
            <person name="S."/>
            <person name="Zhou"/>
            <person name="X. and Zhong"/>
            <person name="J."/>
        </authorList>
    </citation>
    <scope>NUCLEOTIDE SEQUENCE [LARGE SCALE GENOMIC DNA]</scope>
</reference>
<organism evidence="2 3">
    <name type="scientific">Equus asinus</name>
    <name type="common">Donkey</name>
    <name type="synonym">Equus africanus asinus</name>
    <dbReference type="NCBI Taxonomy" id="9793"/>
    <lineage>
        <taxon>Eukaryota</taxon>
        <taxon>Metazoa</taxon>
        <taxon>Chordata</taxon>
        <taxon>Craniata</taxon>
        <taxon>Vertebrata</taxon>
        <taxon>Euteleostomi</taxon>
        <taxon>Mammalia</taxon>
        <taxon>Eutheria</taxon>
        <taxon>Laurasiatheria</taxon>
        <taxon>Perissodactyla</taxon>
        <taxon>Equidae</taxon>
        <taxon>Equus</taxon>
    </lineage>
</organism>
<evidence type="ECO:0000256" key="1">
    <source>
        <dbReference type="SAM" id="MobiDB-lite"/>
    </source>
</evidence>
<accession>A0A9L0JAY6</accession>
<dbReference type="Ensembl" id="ENSEAST00005082949.1">
    <property type="protein sequence ID" value="ENSEASP00005050471.1"/>
    <property type="gene ID" value="ENSEASG00005032637.1"/>
</dbReference>
<protein>
    <submittedName>
        <fullName evidence="2">Uncharacterized protein</fullName>
    </submittedName>
</protein>
<reference evidence="2" key="2">
    <citation type="submission" date="2025-08" db="UniProtKB">
        <authorList>
            <consortium name="Ensembl"/>
        </authorList>
    </citation>
    <scope>IDENTIFICATION</scope>
</reference>
<name>A0A9L0JAY6_EQUAS</name>
<feature type="region of interest" description="Disordered" evidence="1">
    <location>
        <begin position="1"/>
        <end position="20"/>
    </location>
</feature>
<dbReference type="GeneTree" id="ENSGT00940000179107"/>
<dbReference type="Proteomes" id="UP000694387">
    <property type="component" value="Chromosome 1"/>
</dbReference>
<reference evidence="2" key="3">
    <citation type="submission" date="2025-09" db="UniProtKB">
        <authorList>
            <consortium name="Ensembl"/>
        </authorList>
    </citation>
    <scope>IDENTIFICATION</scope>
</reference>
<feature type="region of interest" description="Disordered" evidence="1">
    <location>
        <begin position="30"/>
        <end position="82"/>
    </location>
</feature>
<dbReference type="AlphaFoldDB" id="A0A9L0JAY6"/>
<sequence length="82" mass="8918">LSNLPQQGAGPVIHKDAFTDAVRPAPQITAKIGGDAAPRVNNSTPGFSFRGQKRQLEDGEQLESKKLDINDRRVQGPRPGWD</sequence>
<keyword evidence="3" id="KW-1185">Reference proteome</keyword>